<dbReference type="PANTHER" id="PTHR11606:SF13">
    <property type="entry name" value="GLUTAMATE DEHYDROGENASE 1, MITOCHONDRIAL"/>
    <property type="match status" value="1"/>
</dbReference>
<evidence type="ECO:0000259" key="8">
    <source>
        <dbReference type="SMART" id="SM00839"/>
    </source>
</evidence>
<dbReference type="InterPro" id="IPR014362">
    <property type="entry name" value="Glu_DH"/>
</dbReference>
<comment type="similarity">
    <text evidence="1 4 7">Belongs to the Glu/Leu/Phe/Val dehydrogenases family.</text>
</comment>
<accession>A0A1H9LRQ0</accession>
<dbReference type="Gene3D" id="1.10.8.1210">
    <property type="match status" value="2"/>
</dbReference>
<dbReference type="Pfam" id="PF00208">
    <property type="entry name" value="ELFV_dehydrog"/>
    <property type="match status" value="1"/>
</dbReference>
<evidence type="ECO:0000256" key="1">
    <source>
        <dbReference type="ARBA" id="ARBA00006382"/>
    </source>
</evidence>
<dbReference type="OrthoDB" id="9803297at2"/>
<dbReference type="InterPro" id="IPR006095">
    <property type="entry name" value="Glu/Leu/Phe/Val/Trp_DH"/>
</dbReference>
<dbReference type="Gene3D" id="3.40.50.720">
    <property type="entry name" value="NAD(P)-binding Rossmann-like Domain"/>
    <property type="match status" value="1"/>
</dbReference>
<dbReference type="AlphaFoldDB" id="A0A1H9LRQ0"/>
<dbReference type="InterPro" id="IPR046346">
    <property type="entry name" value="Aminoacid_DH-like_N_sf"/>
</dbReference>
<sequence>MRSSYEHLQSMMKDVLDQLGYPDEVYQLMKEPTRIMRIRFPVRMDDDSVKIFTGYRAQHHDVFGVTQGNVHFRPNITEEEIAALAILRSVKSSNLQIPLGGSSGGIVCDLRELSFRESERLCRGYIRSIHHIIGPNIDIPSSDAAVDPQMMAWMMDEYSRLHTGMNPNFIAGKPFVLGGINNKQTAVEQGVYHTIHALIDEYNLPLKETKVMIHGTGNIGSYLARMLNDSGVKVVGISDPQNAVYHPDGLNIPEILKQKDHFGIVTRFIDESISIDEFMEKESDLLILTTKQEQVNVNIAKKLNTSIIVETVNNTLDQEAINHLHSRGIEMVPEVLATNGGIVYAYLEWLEYKQGKKFTDKEIEEYFKDIIHLAIKEAKYTSLKKNINMYLASYMIGMKNQAEAIRYRGWL</sequence>
<organism evidence="9 10">
    <name type="scientific">Gracilibacillus ureilyticus</name>
    <dbReference type="NCBI Taxonomy" id="531814"/>
    <lineage>
        <taxon>Bacteria</taxon>
        <taxon>Bacillati</taxon>
        <taxon>Bacillota</taxon>
        <taxon>Bacilli</taxon>
        <taxon>Bacillales</taxon>
        <taxon>Bacillaceae</taxon>
        <taxon>Gracilibacillus</taxon>
    </lineage>
</organism>
<name>A0A1H9LRQ0_9BACI</name>
<evidence type="ECO:0000313" key="9">
    <source>
        <dbReference type="EMBL" id="SER13998.1"/>
    </source>
</evidence>
<dbReference type="EMBL" id="FOGL01000001">
    <property type="protein sequence ID" value="SER13998.1"/>
    <property type="molecule type" value="Genomic_DNA"/>
</dbReference>
<keyword evidence="5" id="KW-0520">NAD</keyword>
<feature type="domain" description="Glutamate/phenylalanine/leucine/valine/L-tryptophan dehydrogenase C-terminal" evidence="8">
    <location>
        <begin position="190"/>
        <end position="409"/>
    </location>
</feature>
<evidence type="ECO:0000256" key="7">
    <source>
        <dbReference type="RuleBase" id="RU004417"/>
    </source>
</evidence>
<dbReference type="GO" id="GO:0004352">
    <property type="term" value="F:glutamate dehydrogenase (NAD+) activity"/>
    <property type="evidence" value="ECO:0007669"/>
    <property type="project" value="TreeGrafter"/>
</dbReference>
<evidence type="ECO:0000256" key="2">
    <source>
        <dbReference type="ARBA" id="ARBA00012896"/>
    </source>
</evidence>
<dbReference type="InterPro" id="IPR006097">
    <property type="entry name" value="Glu/Leu/Phe/Val/Trp_DH_dimer"/>
</dbReference>
<keyword evidence="10" id="KW-1185">Reference proteome</keyword>
<evidence type="ECO:0000256" key="6">
    <source>
        <dbReference type="PIRSR" id="PIRSR000185-3"/>
    </source>
</evidence>
<dbReference type="SUPFAM" id="SSF53223">
    <property type="entry name" value="Aminoacid dehydrogenase-like, N-terminal domain"/>
    <property type="match status" value="1"/>
</dbReference>
<evidence type="ECO:0000256" key="3">
    <source>
        <dbReference type="ARBA" id="ARBA00023002"/>
    </source>
</evidence>
<dbReference type="InterPro" id="IPR036291">
    <property type="entry name" value="NAD(P)-bd_dom_sf"/>
</dbReference>
<dbReference type="Pfam" id="PF02812">
    <property type="entry name" value="ELFV_dehydrog_N"/>
    <property type="match status" value="1"/>
</dbReference>
<proteinExistence type="inferred from homology"/>
<dbReference type="STRING" id="531814.SAMN04487944_101368"/>
<dbReference type="InterPro" id="IPR006096">
    <property type="entry name" value="Glu/Leu/Phe/Val/Trp_DH_C"/>
</dbReference>
<evidence type="ECO:0000256" key="4">
    <source>
        <dbReference type="PIRNR" id="PIRNR000185"/>
    </source>
</evidence>
<dbReference type="PRINTS" id="PR00082">
    <property type="entry name" value="GLFDHDRGNASE"/>
</dbReference>
<evidence type="ECO:0000256" key="5">
    <source>
        <dbReference type="PIRSR" id="PIRSR000185-2"/>
    </source>
</evidence>
<dbReference type="GO" id="GO:0000166">
    <property type="term" value="F:nucleotide binding"/>
    <property type="evidence" value="ECO:0007669"/>
    <property type="project" value="UniProtKB-KW"/>
</dbReference>
<keyword evidence="3 4" id="KW-0560">Oxidoreductase</keyword>
<feature type="site" description="Important for catalysis" evidence="6">
    <location>
        <position position="143"/>
    </location>
</feature>
<dbReference type="SUPFAM" id="SSF51735">
    <property type="entry name" value="NAD(P)-binding Rossmann-fold domains"/>
    <property type="match status" value="1"/>
</dbReference>
<dbReference type="SMART" id="SM00839">
    <property type="entry name" value="ELFV_dehydrog"/>
    <property type="match status" value="1"/>
</dbReference>
<reference evidence="9 10" key="1">
    <citation type="submission" date="2016-10" db="EMBL/GenBank/DDBJ databases">
        <authorList>
            <person name="de Groot N.N."/>
        </authorList>
    </citation>
    <scope>NUCLEOTIDE SEQUENCE [LARGE SCALE GENOMIC DNA]</scope>
    <source>
        <strain evidence="9 10">CGMCC 1.7727</strain>
    </source>
</reference>
<gene>
    <name evidence="9" type="ORF">SAMN04487944_101368</name>
</gene>
<dbReference type="Proteomes" id="UP000199687">
    <property type="component" value="Unassembled WGS sequence"/>
</dbReference>
<dbReference type="Gene3D" id="3.40.50.10860">
    <property type="entry name" value="Leucine Dehydrogenase, chain A, domain 1"/>
    <property type="match status" value="1"/>
</dbReference>
<protein>
    <recommendedName>
        <fullName evidence="2 4">Glutamate dehydrogenase</fullName>
    </recommendedName>
</protein>
<dbReference type="GO" id="GO:0006538">
    <property type="term" value="P:L-glutamate catabolic process"/>
    <property type="evidence" value="ECO:0007669"/>
    <property type="project" value="TreeGrafter"/>
</dbReference>
<evidence type="ECO:0000313" key="10">
    <source>
        <dbReference type="Proteomes" id="UP000199687"/>
    </source>
</evidence>
<feature type="binding site" evidence="5">
    <location>
        <position position="218"/>
    </location>
    <ligand>
        <name>NAD(+)</name>
        <dbReference type="ChEBI" id="CHEBI:57540"/>
    </ligand>
</feature>
<dbReference type="PANTHER" id="PTHR11606">
    <property type="entry name" value="GLUTAMATE DEHYDROGENASE"/>
    <property type="match status" value="1"/>
</dbReference>
<dbReference type="PIRSF" id="PIRSF000185">
    <property type="entry name" value="Glu_DH"/>
    <property type="match status" value="1"/>
</dbReference>
<dbReference type="RefSeq" id="WP_089738382.1">
    <property type="nucleotide sequence ID" value="NZ_FOGL01000001.1"/>
</dbReference>
<keyword evidence="5" id="KW-0547">Nucleotide-binding</keyword>
<feature type="binding site" evidence="5">
    <location>
        <position position="91"/>
    </location>
    <ligand>
        <name>substrate</name>
    </ligand>
</feature>